<dbReference type="PANTHER" id="PTHR35124:SF1">
    <property type="entry name" value="CYTOCHROME P450 FAMILY PROTEIN"/>
    <property type="match status" value="1"/>
</dbReference>
<protein>
    <submittedName>
        <fullName evidence="2">Uncharacterized protein</fullName>
    </submittedName>
</protein>
<proteinExistence type="predicted"/>
<evidence type="ECO:0000313" key="3">
    <source>
        <dbReference type="Proteomes" id="UP000626092"/>
    </source>
</evidence>
<evidence type="ECO:0000256" key="1">
    <source>
        <dbReference type="SAM" id="MobiDB-lite"/>
    </source>
</evidence>
<organism evidence="2 3">
    <name type="scientific">Rhododendron simsii</name>
    <name type="common">Sims's rhododendron</name>
    <dbReference type="NCBI Taxonomy" id="118357"/>
    <lineage>
        <taxon>Eukaryota</taxon>
        <taxon>Viridiplantae</taxon>
        <taxon>Streptophyta</taxon>
        <taxon>Embryophyta</taxon>
        <taxon>Tracheophyta</taxon>
        <taxon>Spermatophyta</taxon>
        <taxon>Magnoliopsida</taxon>
        <taxon>eudicotyledons</taxon>
        <taxon>Gunneridae</taxon>
        <taxon>Pentapetalae</taxon>
        <taxon>asterids</taxon>
        <taxon>Ericales</taxon>
        <taxon>Ericaceae</taxon>
        <taxon>Ericoideae</taxon>
        <taxon>Rhodoreae</taxon>
        <taxon>Rhododendron</taxon>
    </lineage>
</organism>
<sequence>MGPKSFSESVHLRTRSPGSASNSHFVFKIGNKSQTQDYFAPNAASVHPNIPNLNQTLDSFSPYIGSIHPNISNLNQTQKNSTIPTNLTLNDPIKVPTLCDWISAELDPNYTSNLLSGWLSPGGVACNYSKTADISIPGLDSESHIELSTGDIHEFVFQALDEAGKPNCDRFLREKNFNVVIRDERELNQIRMHGVKKMLLLKWHLMIMLDQRPNAYDVNEREQENTFNRGGPHPFRLLTPSRRRRACLEGGMTSTSIEIPTNSPNRAMVSHAFKSSSVVVLPKTPNLRDYSASTRTPHIKESVAMLSIAMDEPEMCHSSMPPRNLEEEFLAVATAHAPHAQLLDKELLTMPGTSLAPIHQ</sequence>
<dbReference type="EMBL" id="WJXA01000463">
    <property type="protein sequence ID" value="KAF7112593.1"/>
    <property type="molecule type" value="Genomic_DNA"/>
</dbReference>
<gene>
    <name evidence="2" type="ORF">RHSIM_RhsimUnG0214000</name>
</gene>
<dbReference type="Proteomes" id="UP000626092">
    <property type="component" value="Unassembled WGS sequence"/>
</dbReference>
<evidence type="ECO:0000313" key="2">
    <source>
        <dbReference type="EMBL" id="KAF7112593.1"/>
    </source>
</evidence>
<accession>A0A834L3I0</accession>
<dbReference type="AlphaFoldDB" id="A0A834L3I0"/>
<comment type="caution">
    <text evidence="2">The sequence shown here is derived from an EMBL/GenBank/DDBJ whole genome shotgun (WGS) entry which is preliminary data.</text>
</comment>
<keyword evidence="3" id="KW-1185">Reference proteome</keyword>
<name>A0A834L3I0_RHOSS</name>
<reference evidence="2" key="1">
    <citation type="submission" date="2019-11" db="EMBL/GenBank/DDBJ databases">
        <authorList>
            <person name="Liu Y."/>
            <person name="Hou J."/>
            <person name="Li T.-Q."/>
            <person name="Guan C.-H."/>
            <person name="Wu X."/>
            <person name="Wu H.-Z."/>
            <person name="Ling F."/>
            <person name="Zhang R."/>
            <person name="Shi X.-G."/>
            <person name="Ren J.-P."/>
            <person name="Chen E.-F."/>
            <person name="Sun J.-M."/>
        </authorList>
    </citation>
    <scope>NUCLEOTIDE SEQUENCE</scope>
    <source>
        <strain evidence="2">Adult_tree_wgs_1</strain>
        <tissue evidence="2">Leaves</tissue>
    </source>
</reference>
<dbReference type="PANTHER" id="PTHR35124">
    <property type="entry name" value="CYTOCHROME P450 FAMILY PROTEIN"/>
    <property type="match status" value="1"/>
</dbReference>
<feature type="region of interest" description="Disordered" evidence="1">
    <location>
        <begin position="1"/>
        <end position="20"/>
    </location>
</feature>